<dbReference type="CDD" id="cd04586">
    <property type="entry name" value="CBS_pair_BON_assoc"/>
    <property type="match status" value="1"/>
</dbReference>
<dbReference type="AlphaFoldDB" id="D6SQU5"/>
<dbReference type="Proteomes" id="UP000005496">
    <property type="component" value="Unassembled WGS sequence"/>
</dbReference>
<dbReference type="PANTHER" id="PTHR48108">
    <property type="entry name" value="CBS DOMAIN-CONTAINING PROTEIN CBSX2, CHLOROPLASTIC"/>
    <property type="match status" value="1"/>
</dbReference>
<dbReference type="Gene3D" id="3.10.580.10">
    <property type="entry name" value="CBS-domain"/>
    <property type="match status" value="1"/>
</dbReference>
<comment type="caution">
    <text evidence="4">The sequence shown here is derived from an EMBL/GenBank/DDBJ whole genome shotgun (WGS) entry which is preliminary data.</text>
</comment>
<keyword evidence="2" id="KW-0129">CBS domain</keyword>
<dbReference type="Pfam" id="PF00571">
    <property type="entry name" value="CBS"/>
    <property type="match status" value="2"/>
</dbReference>
<evidence type="ECO:0000313" key="4">
    <source>
        <dbReference type="EMBL" id="EFI35121.1"/>
    </source>
</evidence>
<dbReference type="InterPro" id="IPR051462">
    <property type="entry name" value="CBS_domain-containing"/>
</dbReference>
<keyword evidence="5" id="KW-1185">Reference proteome</keyword>
<dbReference type="PROSITE" id="PS51371">
    <property type="entry name" value="CBS"/>
    <property type="match status" value="2"/>
</dbReference>
<feature type="domain" description="CBS" evidence="3">
    <location>
        <begin position="98"/>
        <end position="153"/>
    </location>
</feature>
<keyword evidence="1" id="KW-0677">Repeat</keyword>
<gene>
    <name evidence="4" type="ORF">Dthio_PD2515</name>
</gene>
<dbReference type="OrthoDB" id="9790355at2"/>
<dbReference type="SMART" id="SM00116">
    <property type="entry name" value="CBS"/>
    <property type="match status" value="2"/>
</dbReference>
<protein>
    <submittedName>
        <fullName evidence="4">CBS domain containing membrane protein</fullName>
    </submittedName>
</protein>
<dbReference type="RefSeq" id="WP_008870435.1">
    <property type="nucleotide sequence ID" value="NZ_ACJN02000002.1"/>
</dbReference>
<evidence type="ECO:0000259" key="3">
    <source>
        <dbReference type="PROSITE" id="PS51371"/>
    </source>
</evidence>
<dbReference type="PANTHER" id="PTHR48108:SF26">
    <property type="entry name" value="CBS DOMAIN-CONTAINING PROTEIN DDB_G0289609"/>
    <property type="match status" value="1"/>
</dbReference>
<dbReference type="InterPro" id="IPR046342">
    <property type="entry name" value="CBS_dom_sf"/>
</dbReference>
<organism evidence="4 5">
    <name type="scientific">Desulfonatronospira thiodismutans ASO3-1</name>
    <dbReference type="NCBI Taxonomy" id="555779"/>
    <lineage>
        <taxon>Bacteria</taxon>
        <taxon>Pseudomonadati</taxon>
        <taxon>Thermodesulfobacteriota</taxon>
        <taxon>Desulfovibrionia</taxon>
        <taxon>Desulfovibrionales</taxon>
        <taxon>Desulfonatronovibrionaceae</taxon>
        <taxon>Desulfonatronospira</taxon>
    </lineage>
</organism>
<accession>D6SQU5</accession>
<proteinExistence type="predicted"/>
<reference evidence="4" key="1">
    <citation type="submission" date="2010-05" db="EMBL/GenBank/DDBJ databases">
        <title>The draft genome of Desulfonatronospira thiodismutans ASO3-1.</title>
        <authorList>
            <consortium name="US DOE Joint Genome Institute (JGI-PGF)"/>
            <person name="Lucas S."/>
            <person name="Copeland A."/>
            <person name="Lapidus A."/>
            <person name="Cheng J.-F."/>
            <person name="Bruce D."/>
            <person name="Goodwin L."/>
            <person name="Pitluck S."/>
            <person name="Chertkov O."/>
            <person name="Brettin T."/>
            <person name="Detter J.C."/>
            <person name="Han C."/>
            <person name="Land M.L."/>
            <person name="Hauser L."/>
            <person name="Kyrpides N."/>
            <person name="Mikhailova N."/>
            <person name="Muyzer G."/>
            <person name="Woyke T."/>
        </authorList>
    </citation>
    <scope>NUCLEOTIDE SEQUENCE [LARGE SCALE GENOMIC DNA]</scope>
    <source>
        <strain evidence="4">ASO3-1</strain>
    </source>
</reference>
<feature type="domain" description="CBS" evidence="3">
    <location>
        <begin position="8"/>
        <end position="65"/>
    </location>
</feature>
<evidence type="ECO:0000313" key="5">
    <source>
        <dbReference type="Proteomes" id="UP000005496"/>
    </source>
</evidence>
<name>D6SQU5_9BACT</name>
<dbReference type="eggNOG" id="COG0517">
    <property type="taxonomic scope" value="Bacteria"/>
</dbReference>
<evidence type="ECO:0000256" key="2">
    <source>
        <dbReference type="PROSITE-ProRule" id="PRU00703"/>
    </source>
</evidence>
<dbReference type="EMBL" id="ACJN02000002">
    <property type="protein sequence ID" value="EFI35121.1"/>
    <property type="molecule type" value="Genomic_DNA"/>
</dbReference>
<dbReference type="InterPro" id="IPR000644">
    <property type="entry name" value="CBS_dom"/>
</dbReference>
<dbReference type="SUPFAM" id="SSF54631">
    <property type="entry name" value="CBS-domain pair"/>
    <property type="match status" value="1"/>
</dbReference>
<sequence length="157" mass="16964">MTTAEDLMTSDPIRVHPETDISEAIHLLLEKNINGVPVVDQEDNLVGIICQSDLVAMQKKIPLPSMFTVLDSILPLGSTAKMDREIKKIAATRVEDAMTPEPVAVKKDTPLEELAEIMVDKKYHTLPVTEGGKLVGVVGKSDVLKTLVGPAKSNQPG</sequence>
<evidence type="ECO:0000256" key="1">
    <source>
        <dbReference type="ARBA" id="ARBA00022737"/>
    </source>
</evidence>